<reference evidence="10" key="1">
    <citation type="submission" date="2016-10" db="EMBL/GenBank/DDBJ databases">
        <authorList>
            <person name="Varghese N."/>
            <person name="Submissions S."/>
        </authorList>
    </citation>
    <scope>NUCLEOTIDE SEQUENCE [LARGE SCALE GENOMIC DNA]</scope>
    <source>
        <strain evidence="10">DSM 44498</strain>
    </source>
</reference>
<evidence type="ECO:0000256" key="2">
    <source>
        <dbReference type="ARBA" id="ARBA00022642"/>
    </source>
</evidence>
<dbReference type="PANTHER" id="PTHR11080">
    <property type="entry name" value="PYRAZINAMIDASE/NICOTINAMIDASE"/>
    <property type="match status" value="1"/>
</dbReference>
<comment type="pathway">
    <text evidence="5">Cofactor biosynthesis; nicotinate biosynthesis; nicotinate from nicotinamide: step 1/1.</text>
</comment>
<evidence type="ECO:0000259" key="8">
    <source>
        <dbReference type="Pfam" id="PF00857"/>
    </source>
</evidence>
<accession>A0A1H5A747</accession>
<dbReference type="RefSeq" id="WP_072946997.1">
    <property type="nucleotide sequence ID" value="NZ_CP070609.1"/>
</dbReference>
<evidence type="ECO:0000256" key="7">
    <source>
        <dbReference type="ARBA" id="ARBA00043224"/>
    </source>
</evidence>
<dbReference type="GO" id="GO:0019363">
    <property type="term" value="P:pyridine nucleotide biosynthetic process"/>
    <property type="evidence" value="ECO:0007669"/>
    <property type="project" value="UniProtKB-KW"/>
</dbReference>
<keyword evidence="3" id="KW-0479">Metal-binding</keyword>
<gene>
    <name evidence="9" type="ORF">SAMN04490239_8040</name>
</gene>
<name>A0A1H5A747_9NOCA</name>
<proteinExistence type="inferred from homology"/>
<keyword evidence="4" id="KW-0378">Hydrolase</keyword>
<keyword evidence="2" id="KW-0662">Pyridine nucleotide biosynthesis</keyword>
<evidence type="ECO:0000256" key="4">
    <source>
        <dbReference type="ARBA" id="ARBA00022801"/>
    </source>
</evidence>
<evidence type="ECO:0000256" key="5">
    <source>
        <dbReference type="ARBA" id="ARBA00037900"/>
    </source>
</evidence>
<feature type="domain" description="Isochorismatase-like" evidence="8">
    <location>
        <begin position="12"/>
        <end position="191"/>
    </location>
</feature>
<dbReference type="GO" id="GO:0046872">
    <property type="term" value="F:metal ion binding"/>
    <property type="evidence" value="ECO:0007669"/>
    <property type="project" value="UniProtKB-KW"/>
</dbReference>
<evidence type="ECO:0000313" key="9">
    <source>
        <dbReference type="EMBL" id="SED38087.1"/>
    </source>
</evidence>
<organism evidence="9 10">
    <name type="scientific">Rhodococcus koreensis</name>
    <dbReference type="NCBI Taxonomy" id="99653"/>
    <lineage>
        <taxon>Bacteria</taxon>
        <taxon>Bacillati</taxon>
        <taxon>Actinomycetota</taxon>
        <taxon>Actinomycetes</taxon>
        <taxon>Mycobacteriales</taxon>
        <taxon>Nocardiaceae</taxon>
        <taxon>Rhodococcus</taxon>
    </lineage>
</organism>
<dbReference type="InterPro" id="IPR036380">
    <property type="entry name" value="Isochorismatase-like_sf"/>
</dbReference>
<evidence type="ECO:0000256" key="6">
    <source>
        <dbReference type="ARBA" id="ARBA00039017"/>
    </source>
</evidence>
<dbReference type="AlphaFoldDB" id="A0A1H5A747"/>
<dbReference type="InterPro" id="IPR000868">
    <property type="entry name" value="Isochorismatase-like_dom"/>
</dbReference>
<dbReference type="EC" id="3.5.1.19" evidence="6"/>
<evidence type="ECO:0000256" key="3">
    <source>
        <dbReference type="ARBA" id="ARBA00022723"/>
    </source>
</evidence>
<dbReference type="Pfam" id="PF00857">
    <property type="entry name" value="Isochorismatase"/>
    <property type="match status" value="1"/>
</dbReference>
<dbReference type="EMBL" id="FNSV01000005">
    <property type="protein sequence ID" value="SED38087.1"/>
    <property type="molecule type" value="Genomic_DNA"/>
</dbReference>
<dbReference type="Proteomes" id="UP000183561">
    <property type="component" value="Unassembled WGS sequence"/>
</dbReference>
<evidence type="ECO:0000256" key="1">
    <source>
        <dbReference type="ARBA" id="ARBA00006336"/>
    </source>
</evidence>
<dbReference type="OrthoDB" id="9791276at2"/>
<comment type="similarity">
    <text evidence="1">Belongs to the isochorismatase family.</text>
</comment>
<keyword evidence="10" id="KW-1185">Reference proteome</keyword>
<evidence type="ECO:0000313" key="10">
    <source>
        <dbReference type="Proteomes" id="UP000183561"/>
    </source>
</evidence>
<dbReference type="InterPro" id="IPR052347">
    <property type="entry name" value="Isochorismatase_Nicotinamidase"/>
</dbReference>
<dbReference type="SUPFAM" id="SSF52499">
    <property type="entry name" value="Isochorismatase-like hydrolases"/>
    <property type="match status" value="1"/>
</dbReference>
<dbReference type="PANTHER" id="PTHR11080:SF2">
    <property type="entry name" value="LD05707P"/>
    <property type="match status" value="1"/>
</dbReference>
<dbReference type="GO" id="GO:0008936">
    <property type="term" value="F:nicotinamidase activity"/>
    <property type="evidence" value="ECO:0007669"/>
    <property type="project" value="UniProtKB-EC"/>
</dbReference>
<sequence>MSDIESTDARRALLVVDVQNDFCEGGSLAVEGGSAVAAAISRFLTGAVYDAIAATIDHHIDPGHHFSEEPDYVDTWPVHCKSGTHGAEFHPDLDRSGIESVFSKGEFSAAYSGFEGTNSDGQTLEKWLRAAGVTEVDIVGIATDHCVVATALDAVAAGFPTRVLLPLTAGVAPATVEAAITAMRAAGVRLVGRDADVPSDRVTISDVGPE</sequence>
<dbReference type="Gene3D" id="3.40.50.850">
    <property type="entry name" value="Isochorismatase-like"/>
    <property type="match status" value="1"/>
</dbReference>
<protein>
    <recommendedName>
        <fullName evidence="6">nicotinamidase</fullName>
        <ecNumber evidence="6">3.5.1.19</ecNumber>
    </recommendedName>
    <alternativeName>
        <fullName evidence="7">Nicotinamide deamidase</fullName>
    </alternativeName>
</protein>